<feature type="region of interest" description="Disordered" evidence="2">
    <location>
        <begin position="61"/>
        <end position="84"/>
    </location>
</feature>
<dbReference type="PANTHER" id="PTHR33083:SF121">
    <property type="entry name" value="OS01G0748300 PROTEIN"/>
    <property type="match status" value="1"/>
</dbReference>
<evidence type="ECO:0000313" key="3">
    <source>
        <dbReference type="EMBL" id="KAG2591627.1"/>
    </source>
</evidence>
<gene>
    <name evidence="3" type="ORF">PVAP13_5NG495500</name>
</gene>
<keyword evidence="4" id="KW-1185">Reference proteome</keyword>
<dbReference type="InterPro" id="IPR007608">
    <property type="entry name" value="Senescence_reg_S40"/>
</dbReference>
<organism evidence="3 4">
    <name type="scientific">Panicum virgatum</name>
    <name type="common">Blackwell switchgrass</name>
    <dbReference type="NCBI Taxonomy" id="38727"/>
    <lineage>
        <taxon>Eukaryota</taxon>
        <taxon>Viridiplantae</taxon>
        <taxon>Streptophyta</taxon>
        <taxon>Embryophyta</taxon>
        <taxon>Tracheophyta</taxon>
        <taxon>Spermatophyta</taxon>
        <taxon>Magnoliopsida</taxon>
        <taxon>Liliopsida</taxon>
        <taxon>Poales</taxon>
        <taxon>Poaceae</taxon>
        <taxon>PACMAD clade</taxon>
        <taxon>Panicoideae</taxon>
        <taxon>Panicodae</taxon>
        <taxon>Paniceae</taxon>
        <taxon>Panicinae</taxon>
        <taxon>Panicum</taxon>
        <taxon>Panicum sect. Hiantes</taxon>
    </lineage>
</organism>
<protein>
    <submittedName>
        <fullName evidence="3">Uncharacterized protein</fullName>
    </submittedName>
</protein>
<dbReference type="OrthoDB" id="672058at2759"/>
<reference evidence="3" key="1">
    <citation type="submission" date="2020-05" db="EMBL/GenBank/DDBJ databases">
        <title>WGS assembly of Panicum virgatum.</title>
        <authorList>
            <person name="Lovell J.T."/>
            <person name="Jenkins J."/>
            <person name="Shu S."/>
            <person name="Juenger T.E."/>
            <person name="Schmutz J."/>
        </authorList>
    </citation>
    <scope>NUCLEOTIDE SEQUENCE</scope>
    <source>
        <strain evidence="3">AP13</strain>
    </source>
</reference>
<dbReference type="Proteomes" id="UP000823388">
    <property type="component" value="Chromosome 5N"/>
</dbReference>
<comment type="caution">
    <text evidence="3">The sequence shown here is derived from an EMBL/GenBank/DDBJ whole genome shotgun (WGS) entry which is preliminary data.</text>
</comment>
<dbReference type="EMBL" id="CM029046">
    <property type="protein sequence ID" value="KAG2591627.1"/>
    <property type="molecule type" value="Genomic_DNA"/>
</dbReference>
<dbReference type="AlphaFoldDB" id="A0A8T0S0A8"/>
<name>A0A8T0S0A8_PANVG</name>
<proteinExistence type="inferred from homology"/>
<evidence type="ECO:0000256" key="1">
    <source>
        <dbReference type="ARBA" id="ARBA00034773"/>
    </source>
</evidence>
<dbReference type="Pfam" id="PF04520">
    <property type="entry name" value="Senescence_reg"/>
    <property type="match status" value="1"/>
</dbReference>
<accession>A0A8T0S0A8</accession>
<evidence type="ECO:0000256" key="2">
    <source>
        <dbReference type="SAM" id="MobiDB-lite"/>
    </source>
</evidence>
<evidence type="ECO:0000313" key="4">
    <source>
        <dbReference type="Proteomes" id="UP000823388"/>
    </source>
</evidence>
<dbReference type="PANTHER" id="PTHR33083">
    <property type="entry name" value="EXPRESSED PROTEIN"/>
    <property type="match status" value="1"/>
</dbReference>
<comment type="similarity">
    <text evidence="1">Belongs to the senescence regulator S40 family.</text>
</comment>
<dbReference type="GO" id="GO:0010150">
    <property type="term" value="P:leaf senescence"/>
    <property type="evidence" value="ECO:0007669"/>
    <property type="project" value="UniProtKB-ARBA"/>
</dbReference>
<sequence>MEEFQEADVLWPDAAHHHDCHRHRPEARCHDYRRRQHLAGQKPHVAPVRLQSSPPVRIPAAPAEARATGWPDRHDDDDGGGGGGMVVRRASSGAEGVIVPPHVLAARRCPDERRVASSVCVGHGRTLKGRDLRAVRNAVLHMTGFLSSSDKCTDGYHSTVL</sequence>